<dbReference type="RefSeq" id="XP_060294283.1">
    <property type="nucleotide sequence ID" value="XM_060434549.1"/>
</dbReference>
<comment type="caution">
    <text evidence="2">The sequence shown here is derived from an EMBL/GenBank/DDBJ whole genome shotgun (WGS) entry which is preliminary data.</text>
</comment>
<dbReference type="Proteomes" id="UP001172101">
    <property type="component" value="Unassembled WGS sequence"/>
</dbReference>
<feature type="compositionally biased region" description="Polar residues" evidence="1">
    <location>
        <begin position="54"/>
        <end position="64"/>
    </location>
</feature>
<reference evidence="2" key="1">
    <citation type="submission" date="2023-06" db="EMBL/GenBank/DDBJ databases">
        <title>Genome-scale phylogeny and comparative genomics of the fungal order Sordariales.</title>
        <authorList>
            <consortium name="Lawrence Berkeley National Laboratory"/>
            <person name="Hensen N."/>
            <person name="Bonometti L."/>
            <person name="Westerberg I."/>
            <person name="Brannstrom I.O."/>
            <person name="Guillou S."/>
            <person name="Cros-Aarteil S."/>
            <person name="Calhoun S."/>
            <person name="Haridas S."/>
            <person name="Kuo A."/>
            <person name="Mondo S."/>
            <person name="Pangilinan J."/>
            <person name="Riley R."/>
            <person name="LaButti K."/>
            <person name="Andreopoulos B."/>
            <person name="Lipzen A."/>
            <person name="Chen C."/>
            <person name="Yanf M."/>
            <person name="Daum C."/>
            <person name="Ng V."/>
            <person name="Clum A."/>
            <person name="Steindorff A."/>
            <person name="Ohm R."/>
            <person name="Martin F."/>
            <person name="Silar P."/>
            <person name="Natvig D."/>
            <person name="Lalanne C."/>
            <person name="Gautier V."/>
            <person name="Ament-velasquez S.L."/>
            <person name="Kruys A."/>
            <person name="Hutchinson M.I."/>
            <person name="Powell A.J."/>
            <person name="Barry K."/>
            <person name="Miller A.N."/>
            <person name="Grigoriev I.V."/>
            <person name="Debuchy R."/>
            <person name="Gladieux P."/>
            <person name="Thoren M.H."/>
            <person name="Johannesson H."/>
        </authorList>
    </citation>
    <scope>NUCLEOTIDE SEQUENCE</scope>
    <source>
        <strain evidence="2">SMH2392-1A</strain>
    </source>
</reference>
<dbReference type="GeneID" id="85317819"/>
<organism evidence="2 3">
    <name type="scientific">Lasiosphaeria miniovina</name>
    <dbReference type="NCBI Taxonomy" id="1954250"/>
    <lineage>
        <taxon>Eukaryota</taxon>
        <taxon>Fungi</taxon>
        <taxon>Dikarya</taxon>
        <taxon>Ascomycota</taxon>
        <taxon>Pezizomycotina</taxon>
        <taxon>Sordariomycetes</taxon>
        <taxon>Sordariomycetidae</taxon>
        <taxon>Sordariales</taxon>
        <taxon>Lasiosphaeriaceae</taxon>
        <taxon>Lasiosphaeria</taxon>
    </lineage>
</organism>
<protein>
    <submittedName>
        <fullName evidence="2">Uncharacterized protein</fullName>
    </submittedName>
</protein>
<gene>
    <name evidence="2" type="ORF">B0T26DRAFT_349521</name>
</gene>
<proteinExistence type="predicted"/>
<evidence type="ECO:0000313" key="3">
    <source>
        <dbReference type="Proteomes" id="UP001172101"/>
    </source>
</evidence>
<evidence type="ECO:0000313" key="2">
    <source>
        <dbReference type="EMBL" id="KAK0712960.1"/>
    </source>
</evidence>
<name>A0AA40AC28_9PEZI</name>
<feature type="region of interest" description="Disordered" evidence="1">
    <location>
        <begin position="50"/>
        <end position="93"/>
    </location>
</feature>
<keyword evidence="3" id="KW-1185">Reference proteome</keyword>
<dbReference type="AlphaFoldDB" id="A0AA40AC28"/>
<accession>A0AA40AC28</accession>
<sequence>MIGDVLLTTGPFFLACYLLLCRVVPLRISRCLTSNFLILFAWVVAGRPLDDKQQGSASHTSQWTAEPLRGSQCLVRPSSPAQSRATREPDRARARRLSGRYLSDSLHNLCCAARSGKPSAWKYRKCADARLADG</sequence>
<dbReference type="EMBL" id="JAUIRO010000005">
    <property type="protein sequence ID" value="KAK0712960.1"/>
    <property type="molecule type" value="Genomic_DNA"/>
</dbReference>
<evidence type="ECO:0000256" key="1">
    <source>
        <dbReference type="SAM" id="MobiDB-lite"/>
    </source>
</evidence>